<dbReference type="OrthoDB" id="3240594at2"/>
<feature type="transmembrane region" description="Helical" evidence="2">
    <location>
        <begin position="54"/>
        <end position="74"/>
    </location>
</feature>
<dbReference type="EMBL" id="WHZX01000015">
    <property type="protein sequence ID" value="NEG72752.1"/>
    <property type="molecule type" value="Genomic_DNA"/>
</dbReference>
<sequence>MNRNTQSQTAVPVAQQTELRQSNQSNRSRQSAADALSFLTADREATADRYTLPFSFDLVMCVFLALMLAMFWLLRNDIFVSDDFVFALTIGGMIVALAASVVALMLIWRKRGVHAVIWPPTRLTAVYMVLEFILGIVTVGVLVIAPLAHWQAALVIVATALVTLLLERLTYREIRRYIIAGGSMSPYLLEHNHRRYGANGELWTMARFRALPDDERRAAAQLVVMPLWFYPFVAAGVVAVIWAIGDVAVMVSAGAFSWHHAIEAAFLASCAGVMFERVVQYVRDNNMDTRMRPPTRVCWALAIAMCAMCLVPVYTCGFVVGYTLRHAEVPVGDLFIHGAVFVVLFSVLGWVYDRKQRDAIAAGV</sequence>
<feature type="transmembrane region" description="Helical" evidence="2">
    <location>
        <begin position="222"/>
        <end position="244"/>
    </location>
</feature>
<reference evidence="4 5" key="1">
    <citation type="submission" date="2019-10" db="EMBL/GenBank/DDBJ databases">
        <title>Bifidobacterium from non-human primates.</title>
        <authorList>
            <person name="Modesto M."/>
        </authorList>
    </citation>
    <scope>NUCLEOTIDE SEQUENCE [LARGE SCALE GENOMIC DNA]</scope>
    <source>
        <strain evidence="4 5">TREM</strain>
    </source>
</reference>
<keyword evidence="2" id="KW-0472">Membrane</keyword>
<feature type="transmembrane region" description="Helical" evidence="2">
    <location>
        <begin position="120"/>
        <end position="144"/>
    </location>
</feature>
<evidence type="ECO:0000256" key="2">
    <source>
        <dbReference type="SAM" id="Phobius"/>
    </source>
</evidence>
<keyword evidence="2" id="KW-1133">Transmembrane helix</keyword>
<feature type="compositionally biased region" description="Polar residues" evidence="1">
    <location>
        <begin position="1"/>
        <end position="19"/>
    </location>
</feature>
<dbReference type="Proteomes" id="UP000482084">
    <property type="component" value="Unassembled WGS sequence"/>
</dbReference>
<gene>
    <name evidence="3" type="ORF">DSM100688_2133</name>
    <name evidence="4" type="ORF">GFD24_11170</name>
</gene>
<feature type="transmembrane region" description="Helical" evidence="2">
    <location>
        <begin position="86"/>
        <end position="108"/>
    </location>
</feature>
<evidence type="ECO:0000313" key="4">
    <source>
        <dbReference type="EMBL" id="NEG72752.1"/>
    </source>
</evidence>
<reference evidence="3 6" key="2">
    <citation type="submission" date="2019-10" db="EMBL/GenBank/DDBJ databases">
        <title>Characterization of the phylogenetic diversity of two novel species belonging to the genus Bifidobacterium: Bifidobacterium cebidarum sp. nov. and Bifidobacterium leontopitheci sp. nov.</title>
        <authorList>
            <person name="Lugli G.A."/>
            <person name="Duranti S."/>
            <person name="Milani C."/>
            <person name="Turroni F."/>
            <person name="Ventura M."/>
        </authorList>
    </citation>
    <scope>NUCLEOTIDE SEQUENCE [LARGE SCALE GENOMIC DNA]</scope>
    <source>
        <strain evidence="3 6">DSM 100688</strain>
    </source>
</reference>
<keyword evidence="6" id="KW-1185">Reference proteome</keyword>
<feature type="compositionally biased region" description="Low complexity" evidence="1">
    <location>
        <begin position="20"/>
        <end position="29"/>
    </location>
</feature>
<accession>A0A6L4X017</accession>
<keyword evidence="2" id="KW-0812">Transmembrane</keyword>
<protein>
    <submittedName>
        <fullName evidence="3">Uncharacterized protein</fullName>
    </submittedName>
</protein>
<dbReference type="AlphaFoldDB" id="A0A6L4X017"/>
<evidence type="ECO:0000313" key="6">
    <source>
        <dbReference type="Proteomes" id="UP000482084"/>
    </source>
</evidence>
<feature type="transmembrane region" description="Helical" evidence="2">
    <location>
        <begin position="297"/>
        <end position="322"/>
    </location>
</feature>
<feature type="transmembrane region" description="Helical" evidence="2">
    <location>
        <begin position="334"/>
        <end position="352"/>
    </location>
</feature>
<dbReference type="RefSeq" id="WP_152359140.1">
    <property type="nucleotide sequence ID" value="NZ_WBSM01000015.1"/>
</dbReference>
<name>A0A6L4X017_9BIFI</name>
<organism evidence="3 6">
    <name type="scientific">Bifidobacterium ramosum</name>
    <dbReference type="NCBI Taxonomy" id="1798158"/>
    <lineage>
        <taxon>Bacteria</taxon>
        <taxon>Bacillati</taxon>
        <taxon>Actinomycetota</taxon>
        <taxon>Actinomycetes</taxon>
        <taxon>Bifidobacteriales</taxon>
        <taxon>Bifidobacteriaceae</taxon>
        <taxon>Bifidobacterium</taxon>
    </lineage>
</organism>
<evidence type="ECO:0000313" key="5">
    <source>
        <dbReference type="Proteomes" id="UP000469943"/>
    </source>
</evidence>
<evidence type="ECO:0000313" key="3">
    <source>
        <dbReference type="EMBL" id="KAB8286763.1"/>
    </source>
</evidence>
<dbReference type="EMBL" id="WBSM01000015">
    <property type="protein sequence ID" value="KAB8286763.1"/>
    <property type="molecule type" value="Genomic_DNA"/>
</dbReference>
<evidence type="ECO:0000256" key="1">
    <source>
        <dbReference type="SAM" id="MobiDB-lite"/>
    </source>
</evidence>
<feature type="region of interest" description="Disordered" evidence="1">
    <location>
        <begin position="1"/>
        <end position="29"/>
    </location>
</feature>
<comment type="caution">
    <text evidence="3">The sequence shown here is derived from an EMBL/GenBank/DDBJ whole genome shotgun (WGS) entry which is preliminary data.</text>
</comment>
<dbReference type="Proteomes" id="UP000469943">
    <property type="component" value="Unassembled WGS sequence"/>
</dbReference>
<feature type="transmembrane region" description="Helical" evidence="2">
    <location>
        <begin position="150"/>
        <end position="166"/>
    </location>
</feature>
<feature type="transmembrane region" description="Helical" evidence="2">
    <location>
        <begin position="256"/>
        <end position="276"/>
    </location>
</feature>
<proteinExistence type="predicted"/>